<dbReference type="PANTHER" id="PTHR47457:SF1">
    <property type="entry name" value="BTB DOMAIN-CONTAINING PROTEIN-RELATED"/>
    <property type="match status" value="1"/>
</dbReference>
<dbReference type="OrthoDB" id="2001725at2759"/>
<dbReference type="Proteomes" id="UP000541444">
    <property type="component" value="Unassembled WGS sequence"/>
</dbReference>
<accession>A0A7J7L424</accession>
<gene>
    <name evidence="2" type="ORF">GIB67_036341</name>
</gene>
<evidence type="ECO:0000256" key="1">
    <source>
        <dbReference type="SAM" id="MobiDB-lite"/>
    </source>
</evidence>
<organism evidence="2 3">
    <name type="scientific">Kingdonia uniflora</name>
    <dbReference type="NCBI Taxonomy" id="39325"/>
    <lineage>
        <taxon>Eukaryota</taxon>
        <taxon>Viridiplantae</taxon>
        <taxon>Streptophyta</taxon>
        <taxon>Embryophyta</taxon>
        <taxon>Tracheophyta</taxon>
        <taxon>Spermatophyta</taxon>
        <taxon>Magnoliopsida</taxon>
        <taxon>Ranunculales</taxon>
        <taxon>Circaeasteraceae</taxon>
        <taxon>Kingdonia</taxon>
    </lineage>
</organism>
<evidence type="ECO:0008006" key="4">
    <source>
        <dbReference type="Google" id="ProtNLM"/>
    </source>
</evidence>
<name>A0A7J7L424_9MAGN</name>
<evidence type="ECO:0000313" key="2">
    <source>
        <dbReference type="EMBL" id="KAF6137304.1"/>
    </source>
</evidence>
<reference evidence="2 3" key="1">
    <citation type="journal article" date="2020" name="IScience">
        <title>Genome Sequencing of the Endangered Kingdonia uniflora (Circaeasteraceae, Ranunculales) Reveals Potential Mechanisms of Evolutionary Specialization.</title>
        <authorList>
            <person name="Sun Y."/>
            <person name="Deng T."/>
            <person name="Zhang A."/>
            <person name="Moore M.J."/>
            <person name="Landis J.B."/>
            <person name="Lin N."/>
            <person name="Zhang H."/>
            <person name="Zhang X."/>
            <person name="Huang J."/>
            <person name="Zhang X."/>
            <person name="Sun H."/>
            <person name="Wang H."/>
        </authorList>
    </citation>
    <scope>NUCLEOTIDE SEQUENCE [LARGE SCALE GENOMIC DNA]</scope>
    <source>
        <strain evidence="2">TB1705</strain>
        <tissue evidence="2">Leaf</tissue>
    </source>
</reference>
<dbReference type="EMBL" id="JACGCM010002659">
    <property type="protein sequence ID" value="KAF6137304.1"/>
    <property type="molecule type" value="Genomic_DNA"/>
</dbReference>
<feature type="compositionally biased region" description="Acidic residues" evidence="1">
    <location>
        <begin position="16"/>
        <end position="25"/>
    </location>
</feature>
<feature type="non-terminal residue" evidence="2">
    <location>
        <position position="1"/>
    </location>
</feature>
<comment type="caution">
    <text evidence="2">The sequence shown here is derived from an EMBL/GenBank/DDBJ whole genome shotgun (WGS) entry which is preliminary data.</text>
</comment>
<keyword evidence="3" id="KW-1185">Reference proteome</keyword>
<proteinExistence type="predicted"/>
<protein>
    <recommendedName>
        <fullName evidence="4">BTB/POZ domain-containing protein</fullName>
    </recommendedName>
</protein>
<feature type="region of interest" description="Disordered" evidence="1">
    <location>
        <begin position="1"/>
        <end position="28"/>
    </location>
</feature>
<sequence>NQSSSWKHVISHDGNEGEVDDEDESGDKYEGHEEWGLLSFLERLELSDVFFVVGIEEKVIMGASGSFPNSSCNKDSIQLLGVDYLILHALLQYIYTGRTQDSVCSVLQVVTSIPSCKILEETRERKFSRSFNYCKTASNDFVLLDETTFRDILQVTEVIEYLDIGMQQGNNQNVIYQHRRCSFKELQYLCDGDNNGVIYFANTSYGEHQWVNPILAKATSFVGPRIKDEKNCAWWMLGIGQDHQSVIIFYEEVLSGSIS</sequence>
<evidence type="ECO:0000313" key="3">
    <source>
        <dbReference type="Proteomes" id="UP000541444"/>
    </source>
</evidence>
<dbReference type="CDD" id="cd18186">
    <property type="entry name" value="BTB_POZ_ZBTB_KLHL-like"/>
    <property type="match status" value="1"/>
</dbReference>
<dbReference type="PANTHER" id="PTHR47457">
    <property type="entry name" value="OS05G0345500 PROTEIN"/>
    <property type="match status" value="1"/>
</dbReference>
<dbReference type="AlphaFoldDB" id="A0A7J7L424"/>